<sequence>MPSPAAPEAQNRRTAALIRGTNTLPTDIHNTHDDRLRKYVFIAAGAKSELDCSHEKKKRIEWGTATGGGPLYIIFTVLKGGFSWFGRYWLVSLSDLIIASETLDLKKKLLY</sequence>
<keyword evidence="2" id="KW-1185">Reference proteome</keyword>
<dbReference type="Proteomes" id="UP000835052">
    <property type="component" value="Unassembled WGS sequence"/>
</dbReference>
<gene>
    <name evidence="1" type="ORF">CAUJ_LOCUS13472</name>
</gene>
<evidence type="ECO:0000313" key="1">
    <source>
        <dbReference type="EMBL" id="CAD6197563.1"/>
    </source>
</evidence>
<organism evidence="1 2">
    <name type="scientific">Caenorhabditis auriculariae</name>
    <dbReference type="NCBI Taxonomy" id="2777116"/>
    <lineage>
        <taxon>Eukaryota</taxon>
        <taxon>Metazoa</taxon>
        <taxon>Ecdysozoa</taxon>
        <taxon>Nematoda</taxon>
        <taxon>Chromadorea</taxon>
        <taxon>Rhabditida</taxon>
        <taxon>Rhabditina</taxon>
        <taxon>Rhabditomorpha</taxon>
        <taxon>Rhabditoidea</taxon>
        <taxon>Rhabditidae</taxon>
        <taxon>Peloderinae</taxon>
        <taxon>Caenorhabditis</taxon>
    </lineage>
</organism>
<accession>A0A8S1HLV9</accession>
<proteinExistence type="predicted"/>
<comment type="caution">
    <text evidence="1">The sequence shown here is derived from an EMBL/GenBank/DDBJ whole genome shotgun (WGS) entry which is preliminary data.</text>
</comment>
<protein>
    <submittedName>
        <fullName evidence="1">Uncharacterized protein</fullName>
    </submittedName>
</protein>
<dbReference type="AlphaFoldDB" id="A0A8S1HLV9"/>
<name>A0A8S1HLV9_9PELO</name>
<dbReference type="EMBL" id="CAJGYM010000098">
    <property type="protein sequence ID" value="CAD6197563.1"/>
    <property type="molecule type" value="Genomic_DNA"/>
</dbReference>
<evidence type="ECO:0000313" key="2">
    <source>
        <dbReference type="Proteomes" id="UP000835052"/>
    </source>
</evidence>
<reference evidence="1" key="1">
    <citation type="submission" date="2020-10" db="EMBL/GenBank/DDBJ databases">
        <authorList>
            <person name="Kikuchi T."/>
        </authorList>
    </citation>
    <scope>NUCLEOTIDE SEQUENCE</scope>
    <source>
        <strain evidence="1">NKZ352</strain>
    </source>
</reference>